<evidence type="ECO:0000313" key="3">
    <source>
        <dbReference type="Proteomes" id="UP000735874"/>
    </source>
</evidence>
<feature type="non-terminal residue" evidence="1">
    <location>
        <position position="1"/>
    </location>
</feature>
<evidence type="ECO:0000313" key="1">
    <source>
        <dbReference type="EMBL" id="KAG2819498.1"/>
    </source>
</evidence>
<accession>A0A8T0Y9G5</accession>
<comment type="caution">
    <text evidence="1">The sequence shown here is derived from an EMBL/GenBank/DDBJ whole genome shotgun (WGS) entry which is preliminary data.</text>
</comment>
<sequence>MATSLSTEPARCLCLEAKGEPVLLQSLGTPDMTLLSTPQAFED</sequence>
<dbReference type="EMBL" id="RCMG01001814">
    <property type="protein sequence ID" value="KAG2819498.1"/>
    <property type="molecule type" value="Genomic_DNA"/>
</dbReference>
<dbReference type="Proteomes" id="UP000735874">
    <property type="component" value="Unassembled WGS sequence"/>
</dbReference>
<protein>
    <submittedName>
        <fullName evidence="1">Uncharacterized protein</fullName>
    </submittedName>
</protein>
<organism evidence="1 3">
    <name type="scientific">Phytophthora cactorum</name>
    <dbReference type="NCBI Taxonomy" id="29920"/>
    <lineage>
        <taxon>Eukaryota</taxon>
        <taxon>Sar</taxon>
        <taxon>Stramenopiles</taxon>
        <taxon>Oomycota</taxon>
        <taxon>Peronosporomycetes</taxon>
        <taxon>Peronosporales</taxon>
        <taxon>Peronosporaceae</taxon>
        <taxon>Phytophthora</taxon>
    </lineage>
</organism>
<name>A0A8T0Y9G5_9STRA</name>
<dbReference type="AlphaFoldDB" id="A0A8T0Y9G5"/>
<dbReference type="EMBL" id="RCMG01000325">
    <property type="protein sequence ID" value="KAG2856604.1"/>
    <property type="molecule type" value="Genomic_DNA"/>
</dbReference>
<reference evidence="1" key="1">
    <citation type="submission" date="2018-10" db="EMBL/GenBank/DDBJ databases">
        <title>Effector identification in a new, highly contiguous assembly of the strawberry crown rot pathogen Phytophthora cactorum.</title>
        <authorList>
            <person name="Armitage A.D."/>
            <person name="Nellist C.F."/>
            <person name="Bates H."/>
            <person name="Vickerstaff R.J."/>
            <person name="Harrison R.J."/>
        </authorList>
    </citation>
    <scope>NUCLEOTIDE SEQUENCE</scope>
    <source>
        <strain evidence="1">15-7</strain>
    </source>
</reference>
<gene>
    <name evidence="2" type="ORF">PC113_g11405</name>
    <name evidence="1" type="ORF">PC113_g22721</name>
</gene>
<proteinExistence type="predicted"/>
<evidence type="ECO:0000313" key="2">
    <source>
        <dbReference type="EMBL" id="KAG2856604.1"/>
    </source>
</evidence>